<name>A0A9Q5N6T3_SANBA</name>
<dbReference type="AlphaFoldDB" id="A0A9Q5N6T3"/>
<sequence>MTTIPPRLAQMTRTSGSPQVARQRVLQLYRDWYRSAPEIVESFSLPSTASDIRRIIRAEFERHRHVSDPKVVDILLLKGRQQYQEVMNNWAQDSHVLGIVFAPKGRPARTFLQKFLEEEVLIFFLFGVSGRDEDQVLPAASGSLRKDLIP</sequence>
<evidence type="ECO:0000256" key="4">
    <source>
        <dbReference type="ARBA" id="ARBA00022660"/>
    </source>
</evidence>
<keyword evidence="4" id="KW-0679">Respiratory chain</keyword>
<reference evidence="10" key="1">
    <citation type="submission" date="2016-06" db="EMBL/GenBank/DDBJ databases">
        <title>Draft Genome sequence of the fungus Inonotus baumii.</title>
        <authorList>
            <person name="Zhu H."/>
            <person name="Lin W."/>
        </authorList>
    </citation>
    <scope>NUCLEOTIDE SEQUENCE</scope>
    <source>
        <strain evidence="10">821</strain>
    </source>
</reference>
<dbReference type="GO" id="GO:0045271">
    <property type="term" value="C:respiratory chain complex I"/>
    <property type="evidence" value="ECO:0007669"/>
    <property type="project" value="InterPro"/>
</dbReference>
<comment type="subcellular location">
    <subcellularLocation>
        <location evidence="1">Mitochondrion inner membrane</location>
        <topology evidence="1">Peripheral membrane protein</topology>
        <orientation evidence="1">Matrix side</orientation>
    </subcellularLocation>
</comment>
<keyword evidence="6" id="KW-0249">Electron transport</keyword>
<evidence type="ECO:0000256" key="5">
    <source>
        <dbReference type="ARBA" id="ARBA00022792"/>
    </source>
</evidence>
<gene>
    <name evidence="10" type="ORF">A7U60_g6926</name>
</gene>
<dbReference type="Pfam" id="PF05347">
    <property type="entry name" value="Complex1_LYR"/>
    <property type="match status" value="1"/>
</dbReference>
<proteinExistence type="inferred from homology"/>
<dbReference type="Proteomes" id="UP000757232">
    <property type="component" value="Unassembled WGS sequence"/>
</dbReference>
<keyword evidence="3" id="KW-0813">Transport</keyword>
<comment type="caution">
    <text evidence="10">The sequence shown here is derived from an EMBL/GenBank/DDBJ whole genome shotgun (WGS) entry which is preliminary data.</text>
</comment>
<evidence type="ECO:0000313" key="11">
    <source>
        <dbReference type="Proteomes" id="UP000757232"/>
    </source>
</evidence>
<evidence type="ECO:0000256" key="8">
    <source>
        <dbReference type="ARBA" id="ARBA00023136"/>
    </source>
</evidence>
<evidence type="ECO:0000256" key="3">
    <source>
        <dbReference type="ARBA" id="ARBA00022448"/>
    </source>
</evidence>
<dbReference type="PANTHER" id="PTHR12964">
    <property type="entry name" value="NADH-UBIQUINONE OXIDOREDUCTASE B14 SUBUNIT"/>
    <property type="match status" value="1"/>
</dbReference>
<evidence type="ECO:0000259" key="9">
    <source>
        <dbReference type="Pfam" id="PF05347"/>
    </source>
</evidence>
<keyword evidence="11" id="KW-1185">Reference proteome</keyword>
<accession>A0A9Q5N6T3</accession>
<dbReference type="CDD" id="cd20266">
    <property type="entry name" value="Complex1_LYR_NDUFA6_LYRM6"/>
    <property type="match status" value="1"/>
</dbReference>
<evidence type="ECO:0000256" key="6">
    <source>
        <dbReference type="ARBA" id="ARBA00022982"/>
    </source>
</evidence>
<dbReference type="InterPro" id="IPR008011">
    <property type="entry name" value="Complex1_LYR_dom"/>
</dbReference>
<protein>
    <recommendedName>
        <fullName evidence="9">Complex 1 LYR protein domain-containing protein</fullName>
    </recommendedName>
</protein>
<evidence type="ECO:0000313" key="10">
    <source>
        <dbReference type="EMBL" id="OCB86028.1"/>
    </source>
</evidence>
<evidence type="ECO:0000256" key="7">
    <source>
        <dbReference type="ARBA" id="ARBA00023128"/>
    </source>
</evidence>
<comment type="similarity">
    <text evidence="2">Belongs to the complex I LYR family.</text>
</comment>
<dbReference type="InterPro" id="IPR045299">
    <property type="entry name" value="Complex1_LYR_NDUFA6_LYRM6"/>
</dbReference>
<keyword evidence="8" id="KW-0472">Membrane</keyword>
<dbReference type="OrthoDB" id="14535at2759"/>
<keyword evidence="7" id="KW-0496">Mitochondrion</keyword>
<dbReference type="GO" id="GO:0005743">
    <property type="term" value="C:mitochondrial inner membrane"/>
    <property type="evidence" value="ECO:0007669"/>
    <property type="project" value="UniProtKB-SubCell"/>
</dbReference>
<organism evidence="10 11">
    <name type="scientific">Sanghuangporus baumii</name>
    <name type="common">Phellinus baumii</name>
    <dbReference type="NCBI Taxonomy" id="108892"/>
    <lineage>
        <taxon>Eukaryota</taxon>
        <taxon>Fungi</taxon>
        <taxon>Dikarya</taxon>
        <taxon>Basidiomycota</taxon>
        <taxon>Agaricomycotina</taxon>
        <taxon>Agaricomycetes</taxon>
        <taxon>Hymenochaetales</taxon>
        <taxon>Hymenochaetaceae</taxon>
        <taxon>Sanghuangporus</taxon>
    </lineage>
</organism>
<dbReference type="PANTHER" id="PTHR12964:SF0">
    <property type="entry name" value="NADH DEHYDROGENASE [UBIQUINONE] 1 ALPHA SUBCOMPLEX SUBUNIT 6"/>
    <property type="match status" value="1"/>
</dbReference>
<dbReference type="EMBL" id="LNZH02000205">
    <property type="protein sequence ID" value="OCB86028.1"/>
    <property type="molecule type" value="Genomic_DNA"/>
</dbReference>
<evidence type="ECO:0000256" key="2">
    <source>
        <dbReference type="ARBA" id="ARBA00009508"/>
    </source>
</evidence>
<dbReference type="InterPro" id="IPR016488">
    <property type="entry name" value="NADH_Ub_cplx-1_asu_su-6"/>
</dbReference>
<dbReference type="GO" id="GO:0006979">
    <property type="term" value="P:response to oxidative stress"/>
    <property type="evidence" value="ECO:0007669"/>
    <property type="project" value="TreeGrafter"/>
</dbReference>
<feature type="domain" description="Complex 1 LYR protein" evidence="9">
    <location>
        <begin position="23"/>
        <end position="84"/>
    </location>
</feature>
<evidence type="ECO:0000256" key="1">
    <source>
        <dbReference type="ARBA" id="ARBA00004443"/>
    </source>
</evidence>
<keyword evidence="5" id="KW-0999">Mitochondrion inner membrane</keyword>